<proteinExistence type="predicted"/>
<sequence>MAYNLYGIIFGSKHPFGVDKFLRIAWKKNELNGEANFDIDKDRFKHSNQLVLFPWMRNLTKIEKFEKELSEFLLEKDRANKEVYDFTLEHGHIPRHAHIVVKKLKIENKIIYSGRCCISYDKCYNHNNKEIKIFRRVV</sequence>
<protein>
    <recommendedName>
        <fullName evidence="1">GMT-like wHTH domain-containing protein</fullName>
    </recommendedName>
</protein>
<comment type="caution">
    <text evidence="2">The sequence shown here is derived from an EMBL/GenBank/DDBJ whole genome shotgun (WGS) entry which is preliminary data.</text>
</comment>
<evidence type="ECO:0000313" key="2">
    <source>
        <dbReference type="EMBL" id="RKX68332.1"/>
    </source>
</evidence>
<dbReference type="Proteomes" id="UP000271125">
    <property type="component" value="Unassembled WGS sequence"/>
</dbReference>
<accession>A0A660SCP0</accession>
<reference evidence="2 3" key="1">
    <citation type="submission" date="2018-06" db="EMBL/GenBank/DDBJ databases">
        <title>Extensive metabolic versatility and redundancy in microbially diverse, dynamic hydrothermal sediments.</title>
        <authorList>
            <person name="Dombrowski N."/>
            <person name="Teske A."/>
            <person name="Baker B.J."/>
        </authorList>
    </citation>
    <scope>NUCLEOTIDE SEQUENCE [LARGE SCALE GENOMIC DNA]</scope>
    <source>
        <strain evidence="2">B10_G13</strain>
    </source>
</reference>
<name>A0A660SCP0_UNCT6</name>
<gene>
    <name evidence="2" type="ORF">DRP43_05770</name>
</gene>
<dbReference type="Pfam" id="PF22560">
    <property type="entry name" value="GMT-wHTH"/>
    <property type="match status" value="1"/>
</dbReference>
<feature type="domain" description="GMT-like wHTH" evidence="1">
    <location>
        <begin position="38"/>
        <end position="113"/>
    </location>
</feature>
<organism evidence="2 3">
    <name type="scientific">candidate division TA06 bacterium</name>
    <dbReference type="NCBI Taxonomy" id="2250710"/>
    <lineage>
        <taxon>Bacteria</taxon>
        <taxon>Bacteria division TA06</taxon>
    </lineage>
</organism>
<dbReference type="InterPro" id="IPR054339">
    <property type="entry name" value="GMT_wHTH"/>
</dbReference>
<evidence type="ECO:0000259" key="1">
    <source>
        <dbReference type="Pfam" id="PF22560"/>
    </source>
</evidence>
<dbReference type="EMBL" id="QNBD01000286">
    <property type="protein sequence ID" value="RKX68332.1"/>
    <property type="molecule type" value="Genomic_DNA"/>
</dbReference>
<dbReference type="AlphaFoldDB" id="A0A660SCP0"/>
<evidence type="ECO:0000313" key="3">
    <source>
        <dbReference type="Proteomes" id="UP000271125"/>
    </source>
</evidence>